<comment type="caution">
    <text evidence="1">The sequence shown here is derived from an EMBL/GenBank/DDBJ whole genome shotgun (WGS) entry which is preliminary data.</text>
</comment>
<organism evidence="1 2">
    <name type="scientific">Oceanobacillus indicireducens</name>
    <dbReference type="NCBI Taxonomy" id="1004261"/>
    <lineage>
        <taxon>Bacteria</taxon>
        <taxon>Bacillati</taxon>
        <taxon>Bacillota</taxon>
        <taxon>Bacilli</taxon>
        <taxon>Bacillales</taxon>
        <taxon>Bacillaceae</taxon>
        <taxon>Oceanobacillus</taxon>
    </lineage>
</organism>
<gene>
    <name evidence="1" type="ORF">GCM10007971_37030</name>
</gene>
<evidence type="ECO:0000313" key="1">
    <source>
        <dbReference type="EMBL" id="GGN66746.1"/>
    </source>
</evidence>
<dbReference type="AlphaFoldDB" id="A0A917Y5W8"/>
<accession>A0A917Y5W8</accession>
<sequence length="124" mass="14220">MEATINIGEQKVRLKANAITAIHYKNQFKSDILKDTLNAMGGVEAILKLQSLEGAEDYEKLQLLLDEIDTVLIYQFVWSWAKTADRNVEPFYEWINSVDMPPVTELLLEDGFVELLVGNVYRKK</sequence>
<reference evidence="1" key="1">
    <citation type="journal article" date="2014" name="Int. J. Syst. Evol. Microbiol.">
        <title>Complete genome sequence of Corynebacterium casei LMG S-19264T (=DSM 44701T), isolated from a smear-ripened cheese.</title>
        <authorList>
            <consortium name="US DOE Joint Genome Institute (JGI-PGF)"/>
            <person name="Walter F."/>
            <person name="Albersmeier A."/>
            <person name="Kalinowski J."/>
            <person name="Ruckert C."/>
        </authorList>
    </citation>
    <scope>NUCLEOTIDE SEQUENCE</scope>
    <source>
        <strain evidence="1">JCM 17251</strain>
    </source>
</reference>
<dbReference type="RefSeq" id="WP_188859572.1">
    <property type="nucleotide sequence ID" value="NZ_BMOS01000049.1"/>
</dbReference>
<dbReference type="EMBL" id="BMOS01000049">
    <property type="protein sequence ID" value="GGN66746.1"/>
    <property type="molecule type" value="Genomic_DNA"/>
</dbReference>
<dbReference type="Proteomes" id="UP000624041">
    <property type="component" value="Unassembled WGS sequence"/>
</dbReference>
<name>A0A917Y5W8_9BACI</name>
<evidence type="ECO:0000313" key="2">
    <source>
        <dbReference type="Proteomes" id="UP000624041"/>
    </source>
</evidence>
<reference evidence="1" key="2">
    <citation type="submission" date="2020-09" db="EMBL/GenBank/DDBJ databases">
        <authorList>
            <person name="Sun Q."/>
            <person name="Ohkuma M."/>
        </authorList>
    </citation>
    <scope>NUCLEOTIDE SEQUENCE</scope>
    <source>
        <strain evidence="1">JCM 17251</strain>
    </source>
</reference>
<proteinExistence type="predicted"/>
<keyword evidence="2" id="KW-1185">Reference proteome</keyword>
<protein>
    <submittedName>
        <fullName evidence="1">Uncharacterized protein</fullName>
    </submittedName>
</protein>